<reference evidence="2 3" key="2">
    <citation type="submission" date="2020-04" db="EMBL/GenBank/DDBJ databases">
        <title>Genome sequencing and assembly of multiple isolates from the Colletotrichum gloeosporioides species complex.</title>
        <authorList>
            <person name="Gan P."/>
            <person name="Shirasu K."/>
        </authorList>
    </citation>
    <scope>NUCLEOTIDE SEQUENCE [LARGE SCALE GENOMIC DNA]</scope>
    <source>
        <strain evidence="2 3">Nara gc5</strain>
    </source>
</reference>
<feature type="region of interest" description="Disordered" evidence="1">
    <location>
        <begin position="1"/>
        <end position="45"/>
    </location>
</feature>
<organism evidence="2 3">
    <name type="scientific">Colletotrichum fructicola (strain Nara gc5)</name>
    <name type="common">Anthracnose fungus</name>
    <name type="synonym">Colletotrichum gloeosporioides (strain Nara gc5)</name>
    <dbReference type="NCBI Taxonomy" id="1213859"/>
    <lineage>
        <taxon>Eukaryota</taxon>
        <taxon>Fungi</taxon>
        <taxon>Dikarya</taxon>
        <taxon>Ascomycota</taxon>
        <taxon>Pezizomycotina</taxon>
        <taxon>Sordariomycetes</taxon>
        <taxon>Hypocreomycetidae</taxon>
        <taxon>Glomerellales</taxon>
        <taxon>Glomerellaceae</taxon>
        <taxon>Colletotrichum</taxon>
        <taxon>Colletotrichum gloeosporioides species complex</taxon>
    </lineage>
</organism>
<dbReference type="OrthoDB" id="5344482at2759"/>
<evidence type="ECO:0000256" key="1">
    <source>
        <dbReference type="SAM" id="MobiDB-lite"/>
    </source>
</evidence>
<name>A0A7J6JNT5_COLFN</name>
<proteinExistence type="predicted"/>
<protein>
    <submittedName>
        <fullName evidence="2">Uncharacterized protein</fullName>
    </submittedName>
</protein>
<dbReference type="GeneID" id="43614196"/>
<accession>A0A7J6JNT5</accession>
<dbReference type="AlphaFoldDB" id="A0A7J6JNT5"/>
<feature type="region of interest" description="Disordered" evidence="1">
    <location>
        <begin position="216"/>
        <end position="235"/>
    </location>
</feature>
<dbReference type="Proteomes" id="UP000011096">
    <property type="component" value="Unassembled WGS sequence"/>
</dbReference>
<gene>
    <name evidence="2" type="ORF">CGGC5_v001228</name>
</gene>
<evidence type="ECO:0000313" key="2">
    <source>
        <dbReference type="EMBL" id="KAF4492118.1"/>
    </source>
</evidence>
<dbReference type="InParanoid" id="A0A7J6JNT5"/>
<reference evidence="2 3" key="1">
    <citation type="submission" date="2012-08" db="EMBL/GenBank/DDBJ databases">
        <authorList>
            <person name="Gan P.H.P."/>
            <person name="Ikeda K."/>
            <person name="Irieda H."/>
            <person name="Narusaka M."/>
            <person name="O'Connell R.J."/>
            <person name="Narusaka Y."/>
            <person name="Takano Y."/>
            <person name="Kubo Y."/>
            <person name="Shirasu K."/>
        </authorList>
    </citation>
    <scope>NUCLEOTIDE SEQUENCE [LARGE SCALE GENOMIC DNA]</scope>
    <source>
        <strain evidence="2 3">Nara gc5</strain>
    </source>
</reference>
<evidence type="ECO:0000313" key="3">
    <source>
        <dbReference type="Proteomes" id="UP000011096"/>
    </source>
</evidence>
<feature type="compositionally biased region" description="Basic and acidic residues" evidence="1">
    <location>
        <begin position="23"/>
        <end position="37"/>
    </location>
</feature>
<dbReference type="EMBL" id="ANPB02000001">
    <property type="protein sequence ID" value="KAF4492118.1"/>
    <property type="molecule type" value="Genomic_DNA"/>
</dbReference>
<comment type="caution">
    <text evidence="2">The sequence shown here is derived from an EMBL/GenBank/DDBJ whole genome shotgun (WGS) entry which is preliminary data.</text>
</comment>
<feature type="compositionally biased region" description="Low complexity" evidence="1">
    <location>
        <begin position="1"/>
        <end position="19"/>
    </location>
</feature>
<dbReference type="RefSeq" id="XP_031890407.2">
    <property type="nucleotide sequence ID" value="XM_032030122.2"/>
</dbReference>
<sequence>MDGPSVTQPSASPSSSAPTPDLPAERYRSDRPLHEPPSDPDTSDLPALARFEFQAGRGNDGTKILMVEWNASSGPQSLLSASGTWQVSWEGKTSHVPVEDEETGKKKRIYFLLPPGAAVPSVITIAHPDGTAFTTKSLPALFPPGLGAGNSVIGARGILHTIWAKKRLAELEDEIVSEMKTNSEGIGLEIAYQERQWIVEQFGVNLKVNMGVSGSTPAVAPAPRAPSSSMSPKSPIGGKLGQKLKGLKLATSAADLVVGRAGENNCLQPISFSPASNDLAVSSFPTFARQGHSKVRGDAAASLDAVLVNNEAYVEGNEYDQEEDLFALPMSPRSPDMGRIADVLGKYVKRPALSGSLLSFWIFVYSRVVGLLESPPNACFRSKSPTGLEI</sequence>
<keyword evidence="3" id="KW-1185">Reference proteome</keyword>